<name>A0A317ZTE4_9MICO</name>
<evidence type="ECO:0000313" key="3">
    <source>
        <dbReference type="Proteomes" id="UP000246722"/>
    </source>
</evidence>
<keyword evidence="3" id="KW-1185">Reference proteome</keyword>
<comment type="caution">
    <text evidence="2">The sequence shown here is derived from an EMBL/GenBank/DDBJ whole genome shotgun (WGS) entry which is preliminary data.</text>
</comment>
<dbReference type="InterPro" id="IPR046719">
    <property type="entry name" value="DUF6611"/>
</dbReference>
<dbReference type="Pfam" id="PF20315">
    <property type="entry name" value="DUF6611"/>
    <property type="match status" value="1"/>
</dbReference>
<reference evidence="2 3" key="1">
    <citation type="submission" date="2018-05" db="EMBL/GenBank/DDBJ databases">
        <title>Genetic diversity of glacier-inhabiting Cryobacterium bacteria in China and description of Cryobacterium mengkeensis sp. nov. and Arthrobacter glacialis sp. nov.</title>
        <authorList>
            <person name="Liu Q."/>
            <person name="Xin Y.-H."/>
        </authorList>
    </citation>
    <scope>NUCLEOTIDE SEQUENCE [LARGE SCALE GENOMIC DNA]</scope>
    <source>
        <strain evidence="2 3">SK-1</strain>
    </source>
</reference>
<accession>A0A317ZTE4</accession>
<gene>
    <name evidence="2" type="ORF">CTB96_15040</name>
</gene>
<keyword evidence="1" id="KW-0472">Membrane</keyword>
<sequence>MGVLGVFVAMAEGGASRLVIVIGCVAFYALGAVVVARAAGPVRKQVLELTAARSTLVPDTWRGGECRYLASLAATLAAADQALQLGRSTPAEHEMVWSAVYSDAEEHMDAARTTP</sequence>
<organism evidence="2 3">
    <name type="scientific">Cryobacterium arcticum</name>
    <dbReference type="NCBI Taxonomy" id="670052"/>
    <lineage>
        <taxon>Bacteria</taxon>
        <taxon>Bacillati</taxon>
        <taxon>Actinomycetota</taxon>
        <taxon>Actinomycetes</taxon>
        <taxon>Micrococcales</taxon>
        <taxon>Microbacteriaceae</taxon>
        <taxon>Cryobacterium</taxon>
    </lineage>
</organism>
<evidence type="ECO:0000256" key="1">
    <source>
        <dbReference type="SAM" id="Phobius"/>
    </source>
</evidence>
<keyword evidence="1" id="KW-1133">Transmembrane helix</keyword>
<dbReference type="AlphaFoldDB" id="A0A317ZTE4"/>
<dbReference type="EMBL" id="QHLY01000012">
    <property type="protein sequence ID" value="PXA67974.1"/>
    <property type="molecule type" value="Genomic_DNA"/>
</dbReference>
<protein>
    <recommendedName>
        <fullName evidence="4">Integral membrane protein</fullName>
    </recommendedName>
</protein>
<proteinExistence type="predicted"/>
<evidence type="ECO:0000313" key="2">
    <source>
        <dbReference type="EMBL" id="PXA67974.1"/>
    </source>
</evidence>
<dbReference type="Proteomes" id="UP000246722">
    <property type="component" value="Unassembled WGS sequence"/>
</dbReference>
<keyword evidence="1" id="KW-0812">Transmembrane</keyword>
<feature type="transmembrane region" description="Helical" evidence="1">
    <location>
        <begin position="15"/>
        <end position="36"/>
    </location>
</feature>
<evidence type="ECO:0008006" key="4">
    <source>
        <dbReference type="Google" id="ProtNLM"/>
    </source>
</evidence>